<reference evidence="3" key="1">
    <citation type="journal article" date="2002" name="DNA Res.">
        <title>Complete genomic sequence of nitrogen-fixing symbiotic bacterium Bradyrhizobium japonicum USDA110.</title>
        <authorList>
            <person name="Kaneko T."/>
            <person name="Nakamura Y."/>
            <person name="Sato S."/>
            <person name="Minamisawa K."/>
            <person name="Uchiumi T."/>
            <person name="Sasamoto S."/>
            <person name="Watanabe A."/>
            <person name="Idesawa K."/>
            <person name="Iriguchi M."/>
            <person name="Kawashima K."/>
            <person name="Kohara M."/>
            <person name="Matsumoto M."/>
            <person name="Shimpo S."/>
            <person name="Tsuruoka H."/>
            <person name="Wada T."/>
            <person name="Yamada M."/>
            <person name="Tabata S."/>
        </authorList>
    </citation>
    <scope>NUCLEOTIDE SEQUENCE [LARGE SCALE GENOMIC DNA]</scope>
    <source>
        <strain evidence="3">JCM 10833 / BCRC 13528 / IAM 13628 / NBRC 14792 / USDA 110</strain>
    </source>
</reference>
<dbReference type="KEGG" id="bja:bll4166"/>
<accession>Q89MM6</accession>
<name>Q89MM6_BRADU</name>
<dbReference type="AlphaFoldDB" id="Q89MM6"/>
<keyword evidence="3" id="KW-1185">Reference proteome</keyword>
<proteinExistence type="predicted"/>
<dbReference type="Proteomes" id="UP000002526">
    <property type="component" value="Chromosome"/>
</dbReference>
<dbReference type="EnsemblBacteria" id="BAC49431">
    <property type="protein sequence ID" value="BAC49431"/>
    <property type="gene ID" value="BAC49431"/>
</dbReference>
<protein>
    <submittedName>
        <fullName evidence="2">Bll4166 protein</fullName>
    </submittedName>
</protein>
<gene>
    <name evidence="2" type="ordered locus">bll4166</name>
</gene>
<evidence type="ECO:0000256" key="1">
    <source>
        <dbReference type="SAM" id="MobiDB-lite"/>
    </source>
</evidence>
<dbReference type="HOGENOM" id="CLU_2080227_0_0_5"/>
<dbReference type="InParanoid" id="Q89MM6"/>
<evidence type="ECO:0000313" key="3">
    <source>
        <dbReference type="Proteomes" id="UP000002526"/>
    </source>
</evidence>
<feature type="region of interest" description="Disordered" evidence="1">
    <location>
        <begin position="15"/>
        <end position="37"/>
    </location>
</feature>
<evidence type="ECO:0000313" key="2">
    <source>
        <dbReference type="EMBL" id="BAC49431.1"/>
    </source>
</evidence>
<organism evidence="2 3">
    <name type="scientific">Bradyrhizobium diazoefficiens (strain JCM 10833 / BCRC 13528 / IAM 13628 / NBRC 14792 / USDA 110)</name>
    <dbReference type="NCBI Taxonomy" id="224911"/>
    <lineage>
        <taxon>Bacteria</taxon>
        <taxon>Pseudomonadati</taxon>
        <taxon>Pseudomonadota</taxon>
        <taxon>Alphaproteobacteria</taxon>
        <taxon>Hyphomicrobiales</taxon>
        <taxon>Nitrobacteraceae</taxon>
        <taxon>Bradyrhizobium</taxon>
    </lineage>
</organism>
<sequence>MAARLEPGLFDHCAGRDRPLQMLDGGRSRLAYPQRDPRPRIACARDRQPLGERDGFAVDLEEGALVRVIKPDDELRTIGAAVGLERLCTGQPHAEDSARQHGARQDNGLVPVHDRPL</sequence>
<dbReference type="EMBL" id="BA000040">
    <property type="protein sequence ID" value="BAC49431.1"/>
    <property type="molecule type" value="Genomic_DNA"/>
</dbReference>
<feature type="region of interest" description="Disordered" evidence="1">
    <location>
        <begin position="91"/>
        <end position="117"/>
    </location>
</feature>